<sequence>MVRHVFFFDLDNTLYHRSHRIQDLMSSLISQYFTSELCLSSEEAESLHMEYYRKYGLALEGLVRFHKIDPMDYNKEVDDALPLEEILKPDDQLRSLLSSINRRHIKPWIFTNAYIRHAERVLNLLNVGEYFEGITYCDYNSEILICKPHDKMFLLAMEEAGVTDPSQCYFVDDSYTNCIAAKRLGWKHVVFLEDSEVHRDERDDGLLRIRELYELRGLFPEVFSV</sequence>
<keyword evidence="2" id="KW-1185">Reference proteome</keyword>
<dbReference type="Pfam" id="PF00702">
    <property type="entry name" value="Hydrolase"/>
    <property type="match status" value="1"/>
</dbReference>
<dbReference type="InterPro" id="IPR006439">
    <property type="entry name" value="HAD-SF_hydro_IA"/>
</dbReference>
<proteinExistence type="predicted"/>
<dbReference type="NCBIfam" id="TIGR01993">
    <property type="entry name" value="Pyr-5-nucltdase"/>
    <property type="match status" value="1"/>
</dbReference>
<dbReference type="GO" id="GO:0008252">
    <property type="term" value="F:nucleotidase activity"/>
    <property type="evidence" value="ECO:0007669"/>
    <property type="project" value="TreeGrafter"/>
</dbReference>
<dbReference type="OMA" id="CVGAQKA"/>
<dbReference type="PANTHER" id="PTHR47438:SF1">
    <property type="entry name" value="PHOSPHATE METABOLISM PROTEIN 8-RELATED"/>
    <property type="match status" value="1"/>
</dbReference>
<gene>
    <name evidence="1" type="ORF">NEOLI_003192</name>
</gene>
<dbReference type="EMBL" id="LXFE01000193">
    <property type="protein sequence ID" value="OLL26388.1"/>
    <property type="molecule type" value="Genomic_DNA"/>
</dbReference>
<dbReference type="InterPro" id="IPR036412">
    <property type="entry name" value="HAD-like_sf"/>
</dbReference>
<dbReference type="Gene3D" id="3.40.50.1000">
    <property type="entry name" value="HAD superfamily/HAD-like"/>
    <property type="match status" value="1"/>
</dbReference>
<dbReference type="SFLD" id="SFLDS00003">
    <property type="entry name" value="Haloacid_Dehalogenase"/>
    <property type="match status" value="1"/>
</dbReference>
<dbReference type="PANTHER" id="PTHR47438">
    <property type="entry name" value="PHOSPHATE METABOLISM PROTEIN 8-RELATED"/>
    <property type="match status" value="1"/>
</dbReference>
<accession>A0A1U7LUU4</accession>
<dbReference type="SFLD" id="SFLDG01132">
    <property type="entry name" value="C1.5.3:_5'-Nucleotidase_Like"/>
    <property type="match status" value="1"/>
</dbReference>
<dbReference type="SUPFAM" id="SSF56784">
    <property type="entry name" value="HAD-like"/>
    <property type="match status" value="1"/>
</dbReference>
<dbReference type="NCBIfam" id="TIGR01509">
    <property type="entry name" value="HAD-SF-IA-v3"/>
    <property type="match status" value="1"/>
</dbReference>
<evidence type="ECO:0000313" key="2">
    <source>
        <dbReference type="Proteomes" id="UP000186594"/>
    </source>
</evidence>
<dbReference type="OrthoDB" id="1065058at2759"/>
<dbReference type="GO" id="GO:0006206">
    <property type="term" value="P:pyrimidine nucleobase metabolic process"/>
    <property type="evidence" value="ECO:0007669"/>
    <property type="project" value="TreeGrafter"/>
</dbReference>
<dbReference type="Proteomes" id="UP000186594">
    <property type="component" value="Unassembled WGS sequence"/>
</dbReference>
<name>A0A1U7LUU4_NEOID</name>
<evidence type="ECO:0008006" key="3">
    <source>
        <dbReference type="Google" id="ProtNLM"/>
    </source>
</evidence>
<dbReference type="STRING" id="1198029.A0A1U7LUU4"/>
<dbReference type="InterPro" id="IPR010237">
    <property type="entry name" value="Pyr-5-nucltdase"/>
</dbReference>
<evidence type="ECO:0000313" key="1">
    <source>
        <dbReference type="EMBL" id="OLL26388.1"/>
    </source>
</evidence>
<dbReference type="Gene3D" id="1.10.150.450">
    <property type="match status" value="1"/>
</dbReference>
<protein>
    <recommendedName>
        <fullName evidence="3">Suppressor of disruption of TFIIS</fullName>
    </recommendedName>
</protein>
<comment type="caution">
    <text evidence="1">The sequence shown here is derived from an EMBL/GenBank/DDBJ whole genome shotgun (WGS) entry which is preliminary data.</text>
</comment>
<dbReference type="GO" id="GO:0009166">
    <property type="term" value="P:nucleotide catabolic process"/>
    <property type="evidence" value="ECO:0007669"/>
    <property type="project" value="TreeGrafter"/>
</dbReference>
<organism evidence="1 2">
    <name type="scientific">Neolecta irregularis (strain DAH-3)</name>
    <dbReference type="NCBI Taxonomy" id="1198029"/>
    <lineage>
        <taxon>Eukaryota</taxon>
        <taxon>Fungi</taxon>
        <taxon>Dikarya</taxon>
        <taxon>Ascomycota</taxon>
        <taxon>Taphrinomycotina</taxon>
        <taxon>Neolectales</taxon>
        <taxon>Neolectaceae</taxon>
        <taxon>Neolecta</taxon>
    </lineage>
</organism>
<dbReference type="InterPro" id="IPR052791">
    <property type="entry name" value="SSM1_domain"/>
</dbReference>
<dbReference type="FunFam" id="1.10.150.450:FF:000001">
    <property type="entry name" value="SDT1p Pyrimidine nucleotidase"/>
    <property type="match status" value="1"/>
</dbReference>
<dbReference type="SFLD" id="SFLDG01129">
    <property type="entry name" value="C1.5:_HAD__Beta-PGM__Phosphata"/>
    <property type="match status" value="1"/>
</dbReference>
<dbReference type="InterPro" id="IPR023214">
    <property type="entry name" value="HAD_sf"/>
</dbReference>
<reference evidence="1 2" key="1">
    <citation type="submission" date="2016-04" db="EMBL/GenBank/DDBJ databases">
        <title>Evolutionary innovation and constraint leading to complex multicellularity in the Ascomycota.</title>
        <authorList>
            <person name="Cisse O."/>
            <person name="Nguyen A."/>
            <person name="Hewitt D.A."/>
            <person name="Jedd G."/>
            <person name="Stajich J.E."/>
        </authorList>
    </citation>
    <scope>NUCLEOTIDE SEQUENCE [LARGE SCALE GENOMIC DNA]</scope>
    <source>
        <strain evidence="1 2">DAH-3</strain>
    </source>
</reference>
<dbReference type="AlphaFoldDB" id="A0A1U7LUU4"/>